<dbReference type="Proteomes" id="UP000235786">
    <property type="component" value="Unassembled WGS sequence"/>
</dbReference>
<feature type="transmembrane region" description="Helical" evidence="1">
    <location>
        <begin position="111"/>
        <end position="138"/>
    </location>
</feature>
<dbReference type="OrthoDB" id="4844401at2759"/>
<evidence type="ECO:0000313" key="2">
    <source>
        <dbReference type="EMBL" id="PMD35966.1"/>
    </source>
</evidence>
<dbReference type="AlphaFoldDB" id="A0A2J6RBT1"/>
<name>A0A2J6RBT1_HYAVF</name>
<dbReference type="EMBL" id="KZ613951">
    <property type="protein sequence ID" value="PMD35966.1"/>
    <property type="molecule type" value="Genomic_DNA"/>
</dbReference>
<evidence type="ECO:0000313" key="3">
    <source>
        <dbReference type="Proteomes" id="UP000235786"/>
    </source>
</evidence>
<keyword evidence="1" id="KW-0472">Membrane</keyword>
<keyword evidence="3" id="KW-1185">Reference proteome</keyword>
<keyword evidence="1" id="KW-1133">Transmembrane helix</keyword>
<sequence>MAVLTTSSNPTARLATTQQTKSIVTLISPALTNSLYFAAIAQRLLSTTTLFLIFRAYLVSLFLLQQSYHASQILLIRSLYAASIAYKNTYWASNQGRKFLWKSTESMRKRLFMEFIIFALGGGNQFILAVLWPGWIVIGGGIWGIRRFCG</sequence>
<gene>
    <name evidence="2" type="ORF">L207DRAFT_434350</name>
</gene>
<reference evidence="2 3" key="1">
    <citation type="submission" date="2016-04" db="EMBL/GenBank/DDBJ databases">
        <title>A degradative enzymes factory behind the ericoid mycorrhizal symbiosis.</title>
        <authorList>
            <consortium name="DOE Joint Genome Institute"/>
            <person name="Martino E."/>
            <person name="Morin E."/>
            <person name="Grelet G."/>
            <person name="Kuo A."/>
            <person name="Kohler A."/>
            <person name="Daghino S."/>
            <person name="Barry K."/>
            <person name="Choi C."/>
            <person name="Cichocki N."/>
            <person name="Clum A."/>
            <person name="Copeland A."/>
            <person name="Hainaut M."/>
            <person name="Haridas S."/>
            <person name="Labutti K."/>
            <person name="Lindquist E."/>
            <person name="Lipzen A."/>
            <person name="Khouja H.-R."/>
            <person name="Murat C."/>
            <person name="Ohm R."/>
            <person name="Olson A."/>
            <person name="Spatafora J."/>
            <person name="Veneault-Fourrey C."/>
            <person name="Henrissat B."/>
            <person name="Grigoriev I."/>
            <person name="Martin F."/>
            <person name="Perotto S."/>
        </authorList>
    </citation>
    <scope>NUCLEOTIDE SEQUENCE [LARGE SCALE GENOMIC DNA]</scope>
    <source>
        <strain evidence="2 3">F</strain>
    </source>
</reference>
<keyword evidence="1" id="KW-0812">Transmembrane</keyword>
<proteinExistence type="predicted"/>
<organism evidence="2 3">
    <name type="scientific">Hyaloscypha variabilis (strain UAMH 11265 / GT02V1 / F)</name>
    <name type="common">Meliniomyces variabilis</name>
    <dbReference type="NCBI Taxonomy" id="1149755"/>
    <lineage>
        <taxon>Eukaryota</taxon>
        <taxon>Fungi</taxon>
        <taxon>Dikarya</taxon>
        <taxon>Ascomycota</taxon>
        <taxon>Pezizomycotina</taxon>
        <taxon>Leotiomycetes</taxon>
        <taxon>Helotiales</taxon>
        <taxon>Hyaloscyphaceae</taxon>
        <taxon>Hyaloscypha</taxon>
        <taxon>Hyaloscypha variabilis</taxon>
    </lineage>
</organism>
<protein>
    <submittedName>
        <fullName evidence="2">Uncharacterized protein</fullName>
    </submittedName>
</protein>
<accession>A0A2J6RBT1</accession>
<evidence type="ECO:0000256" key="1">
    <source>
        <dbReference type="SAM" id="Phobius"/>
    </source>
</evidence>
<feature type="transmembrane region" description="Helical" evidence="1">
    <location>
        <begin position="44"/>
        <end position="64"/>
    </location>
</feature>